<evidence type="ECO:0000313" key="8">
    <source>
        <dbReference type="Proteomes" id="UP000774130"/>
    </source>
</evidence>
<proteinExistence type="predicted"/>
<feature type="transmembrane region" description="Helical" evidence="6">
    <location>
        <begin position="378"/>
        <end position="401"/>
    </location>
</feature>
<evidence type="ECO:0000256" key="5">
    <source>
        <dbReference type="ARBA" id="ARBA00023136"/>
    </source>
</evidence>
<keyword evidence="4 6" id="KW-1133">Transmembrane helix</keyword>
<evidence type="ECO:0000256" key="3">
    <source>
        <dbReference type="ARBA" id="ARBA00022692"/>
    </source>
</evidence>
<evidence type="ECO:0000256" key="2">
    <source>
        <dbReference type="ARBA" id="ARBA00022475"/>
    </source>
</evidence>
<feature type="transmembrane region" description="Helical" evidence="6">
    <location>
        <begin position="324"/>
        <end position="341"/>
    </location>
</feature>
<feature type="transmembrane region" description="Helical" evidence="6">
    <location>
        <begin position="209"/>
        <end position="225"/>
    </location>
</feature>
<gene>
    <name evidence="7" type="ORF">KUA55_04165</name>
</gene>
<dbReference type="EMBL" id="JAHUZB010000002">
    <property type="protein sequence ID" value="MBV7389863.1"/>
    <property type="molecule type" value="Genomic_DNA"/>
</dbReference>
<feature type="transmembrane region" description="Helical" evidence="6">
    <location>
        <begin position="166"/>
        <end position="188"/>
    </location>
</feature>
<comment type="caution">
    <text evidence="7">The sequence shown here is derived from an EMBL/GenBank/DDBJ whole genome shotgun (WGS) entry which is preliminary data.</text>
</comment>
<feature type="transmembrane region" description="Helical" evidence="6">
    <location>
        <begin position="353"/>
        <end position="372"/>
    </location>
</feature>
<dbReference type="InterPro" id="IPR050833">
    <property type="entry name" value="Poly_Biosynth_Transport"/>
</dbReference>
<dbReference type="Proteomes" id="UP000774130">
    <property type="component" value="Unassembled WGS sequence"/>
</dbReference>
<feature type="transmembrane region" description="Helical" evidence="6">
    <location>
        <begin position="112"/>
        <end position="132"/>
    </location>
</feature>
<feature type="transmembrane region" description="Helical" evidence="6">
    <location>
        <begin position="12"/>
        <end position="29"/>
    </location>
</feature>
<dbReference type="InterPro" id="IPR002797">
    <property type="entry name" value="Polysacc_synth"/>
</dbReference>
<keyword evidence="5 6" id="KW-0472">Membrane</keyword>
<evidence type="ECO:0000256" key="6">
    <source>
        <dbReference type="SAM" id="Phobius"/>
    </source>
</evidence>
<dbReference type="PANTHER" id="PTHR30250">
    <property type="entry name" value="PST FAMILY PREDICTED COLANIC ACID TRANSPORTER"/>
    <property type="match status" value="1"/>
</dbReference>
<dbReference type="Pfam" id="PF01943">
    <property type="entry name" value="Polysacc_synt"/>
    <property type="match status" value="1"/>
</dbReference>
<reference evidence="7 8" key="1">
    <citation type="submission" date="2021-06" db="EMBL/GenBank/DDBJ databases">
        <title>Enterococcus alishanensis sp. nov., a novel lactic acid bacterium isolated from fresh coffee beans.</title>
        <authorList>
            <person name="Chen Y.-S."/>
        </authorList>
    </citation>
    <scope>NUCLEOTIDE SEQUENCE [LARGE SCALE GENOMIC DNA]</scope>
    <source>
        <strain evidence="7 8">ALS3</strain>
    </source>
</reference>
<name>A0ABS6TAD4_9ENTE</name>
<evidence type="ECO:0000256" key="4">
    <source>
        <dbReference type="ARBA" id="ARBA00022989"/>
    </source>
</evidence>
<dbReference type="PANTHER" id="PTHR30250:SF11">
    <property type="entry name" value="O-ANTIGEN TRANSPORTER-RELATED"/>
    <property type="match status" value="1"/>
</dbReference>
<dbReference type="RefSeq" id="WP_218324929.1">
    <property type="nucleotide sequence ID" value="NZ_JAHUZB010000002.1"/>
</dbReference>
<keyword evidence="8" id="KW-1185">Reference proteome</keyword>
<feature type="transmembrane region" description="Helical" evidence="6">
    <location>
        <begin position="289"/>
        <end position="312"/>
    </location>
</feature>
<feature type="transmembrane region" description="Helical" evidence="6">
    <location>
        <begin position="82"/>
        <end position="106"/>
    </location>
</feature>
<evidence type="ECO:0000313" key="7">
    <source>
        <dbReference type="EMBL" id="MBV7389863.1"/>
    </source>
</evidence>
<keyword evidence="2" id="KW-1003">Cell membrane</keyword>
<feature type="transmembrane region" description="Helical" evidence="6">
    <location>
        <begin position="444"/>
        <end position="465"/>
    </location>
</feature>
<accession>A0ABS6TAD4</accession>
<keyword evidence="3 6" id="KW-0812">Transmembrane</keyword>
<sequence>MKKTIKDIMYNAVYQVFLIILPLLTTPILSRRIGSEGLGIYGYVFSIAQFLITVIAIGMSPFRIRNIAKVKNDREKLTSQFWNLYAMQFLIGLISILFYVAVIWIFQVKYASLYLIQLLFIIGVTLDISWFFQGIEEFAKVVVRNTLIKITSVVLIILLINNQEDLWLYIFITSAVNLVGSLVFWVGIHKKVGKIQFDRKIFASMWKPGLFILIPQLFMQVYTTLDKTVVGQFVDPTELSYYDQSQKIARIILALLTSVTIVMLPKMSKAQAEGDRQKIVRYTKKSFDYTLIFSIMFFNIIFANTITFVPWFFGNDFIKMTSNMLLVSLIIILSPLGGIFSNQFSIAIENDRAFAYPLITGAFISVIGNVLIVPKYGAIGGTIVLVFVEFSIFLMKVFLVRKELDLKLIFDKSVVVFTVISIFISLISFFLLPNHLGPPFVNMVWKSLLIFLVYLIVACVTFPDLRQLLGKFFKRGA</sequence>
<evidence type="ECO:0000256" key="1">
    <source>
        <dbReference type="ARBA" id="ARBA00004651"/>
    </source>
</evidence>
<feature type="transmembrane region" description="Helical" evidence="6">
    <location>
        <begin position="248"/>
        <end position="268"/>
    </location>
</feature>
<feature type="transmembrane region" description="Helical" evidence="6">
    <location>
        <begin position="413"/>
        <end position="432"/>
    </location>
</feature>
<feature type="transmembrane region" description="Helical" evidence="6">
    <location>
        <begin position="141"/>
        <end position="160"/>
    </location>
</feature>
<organism evidence="7 8">
    <name type="scientific">Enterococcus alishanensis</name>
    <dbReference type="NCBI Taxonomy" id="1303817"/>
    <lineage>
        <taxon>Bacteria</taxon>
        <taxon>Bacillati</taxon>
        <taxon>Bacillota</taxon>
        <taxon>Bacilli</taxon>
        <taxon>Lactobacillales</taxon>
        <taxon>Enterococcaceae</taxon>
        <taxon>Enterococcus</taxon>
    </lineage>
</organism>
<protein>
    <submittedName>
        <fullName evidence="7">Oligosaccharide flippase family protein</fullName>
    </submittedName>
</protein>
<comment type="subcellular location">
    <subcellularLocation>
        <location evidence="1">Cell membrane</location>
        <topology evidence="1">Multi-pass membrane protein</topology>
    </subcellularLocation>
</comment>
<feature type="transmembrane region" description="Helical" evidence="6">
    <location>
        <begin position="41"/>
        <end position="62"/>
    </location>
</feature>